<evidence type="ECO:0000313" key="3">
    <source>
        <dbReference type="Proteomes" id="UP000268652"/>
    </source>
</evidence>
<evidence type="ECO:0000313" key="1">
    <source>
        <dbReference type="EMBL" id="RKN09615.1"/>
    </source>
</evidence>
<proteinExistence type="predicted"/>
<protein>
    <submittedName>
        <fullName evidence="1">Uncharacterized protein</fullName>
    </submittedName>
</protein>
<reference evidence="3 4" key="1">
    <citation type="submission" date="2018-09" db="EMBL/GenBank/DDBJ databases">
        <title>Streptomyces sp. nov. DS1-2, an endophytic actinomycete isolated from roots of Dendrobium scabrilingue.</title>
        <authorList>
            <person name="Kuncharoen N."/>
            <person name="Kudo T."/>
            <person name="Ohkuma M."/>
            <person name="Yuki M."/>
            <person name="Tanasupawat S."/>
        </authorList>
    </citation>
    <scope>NUCLEOTIDE SEQUENCE [LARGE SCALE GENOMIC DNA]</scope>
    <source>
        <strain evidence="1 4">AZ1-7</strain>
        <strain evidence="2 3">DS1-2</strain>
    </source>
</reference>
<dbReference type="EMBL" id="RBDX01000007">
    <property type="protein sequence ID" value="RKN09615.1"/>
    <property type="molecule type" value="Genomic_DNA"/>
</dbReference>
<dbReference type="Proteomes" id="UP000275024">
    <property type="component" value="Unassembled WGS sequence"/>
</dbReference>
<evidence type="ECO:0000313" key="2">
    <source>
        <dbReference type="EMBL" id="RKN23294.1"/>
    </source>
</evidence>
<dbReference type="InterPro" id="IPR046179">
    <property type="entry name" value="DUF6188"/>
</dbReference>
<sequence length="134" mass="13758">MSYGVARTGNGWHITALNGVGVGQLVLDDRIRLRVGSHEIELRPPGAELVEGAVEGAGEGAAVAVELGMAPGLLRRVVAGVRVLDEGVLRVGFADGARLAAPSAAERVAWSLAVRGTAFFAPRPGGGLTVRLLN</sequence>
<name>A0A3A9W945_9ACTN</name>
<gene>
    <name evidence="2" type="ORF">D7318_12330</name>
    <name evidence="1" type="ORF">D7319_11150</name>
</gene>
<keyword evidence="3" id="KW-1185">Reference proteome</keyword>
<dbReference type="Proteomes" id="UP000268652">
    <property type="component" value="Unassembled WGS sequence"/>
</dbReference>
<organism evidence="1 4">
    <name type="scientific">Streptomyces radicis</name>
    <dbReference type="NCBI Taxonomy" id="1750517"/>
    <lineage>
        <taxon>Bacteria</taxon>
        <taxon>Bacillati</taxon>
        <taxon>Actinomycetota</taxon>
        <taxon>Actinomycetes</taxon>
        <taxon>Kitasatosporales</taxon>
        <taxon>Streptomycetaceae</taxon>
        <taxon>Streptomyces</taxon>
    </lineage>
</organism>
<comment type="caution">
    <text evidence="1">The sequence shown here is derived from an EMBL/GenBank/DDBJ whole genome shotgun (WGS) entry which is preliminary data.</text>
</comment>
<dbReference type="Pfam" id="PF19686">
    <property type="entry name" value="DUF6188"/>
    <property type="match status" value="1"/>
</dbReference>
<accession>A0A3A9W945</accession>
<dbReference type="AlphaFoldDB" id="A0A3A9W945"/>
<evidence type="ECO:0000313" key="4">
    <source>
        <dbReference type="Proteomes" id="UP000275024"/>
    </source>
</evidence>
<dbReference type="EMBL" id="RBDY01000007">
    <property type="protein sequence ID" value="RKN23294.1"/>
    <property type="molecule type" value="Genomic_DNA"/>
</dbReference>